<keyword evidence="1" id="KW-0175">Coiled coil</keyword>
<dbReference type="RefSeq" id="WP_246388090.1">
    <property type="nucleotide sequence ID" value="NZ_JACHGO010000005.1"/>
</dbReference>
<dbReference type="Proteomes" id="UP000539075">
    <property type="component" value="Unassembled WGS sequence"/>
</dbReference>
<comment type="caution">
    <text evidence="2">The sequence shown here is derived from an EMBL/GenBank/DDBJ whole genome shotgun (WGS) entry which is preliminary data.</text>
</comment>
<organism evidence="2 3">
    <name type="scientific">Desulfovibrio intestinalis</name>
    <dbReference type="NCBI Taxonomy" id="58621"/>
    <lineage>
        <taxon>Bacteria</taxon>
        <taxon>Pseudomonadati</taxon>
        <taxon>Thermodesulfobacteriota</taxon>
        <taxon>Desulfovibrionia</taxon>
        <taxon>Desulfovibrionales</taxon>
        <taxon>Desulfovibrionaceae</taxon>
        <taxon>Desulfovibrio</taxon>
    </lineage>
</organism>
<reference evidence="2 3" key="1">
    <citation type="submission" date="2020-08" db="EMBL/GenBank/DDBJ databases">
        <title>Genomic Encyclopedia of Type Strains, Phase IV (KMG-IV): sequencing the most valuable type-strain genomes for metagenomic binning, comparative biology and taxonomic classification.</title>
        <authorList>
            <person name="Goeker M."/>
        </authorList>
    </citation>
    <scope>NUCLEOTIDE SEQUENCE [LARGE SCALE GENOMIC DNA]</scope>
    <source>
        <strain evidence="2 3">DSM 11275</strain>
    </source>
</reference>
<evidence type="ECO:0000256" key="1">
    <source>
        <dbReference type="SAM" id="Coils"/>
    </source>
</evidence>
<keyword evidence="3" id="KW-1185">Reference proteome</keyword>
<dbReference type="EMBL" id="JACHGO010000005">
    <property type="protein sequence ID" value="MBB5143956.1"/>
    <property type="molecule type" value="Genomic_DNA"/>
</dbReference>
<sequence length="218" mass="22073">MGMDPVTLAVAMGGMAALSSLSQNSAANQQAKYQQAQMQANANAARNQARVTAEKGRIEAENLDREKSALHREYADIQSGNVANMGALGVDMSSGSAAQVLSGNAANYAADVGANRYQKAVGQWETRQNVRAQEANAANFDSAGSYYGSTVKGLGQSLLTAGMQGLVSGIGGYSMAGGFGGAASSSTGALSDLGKRASNGVFGKALSSGMKMIKTVGG</sequence>
<proteinExistence type="predicted"/>
<name>A0A7W8C280_9BACT</name>
<feature type="coiled-coil region" evidence="1">
    <location>
        <begin position="28"/>
        <end position="73"/>
    </location>
</feature>
<dbReference type="AlphaFoldDB" id="A0A7W8C280"/>
<dbReference type="InterPro" id="IPR038996">
    <property type="entry name" value="Gp14"/>
</dbReference>
<gene>
    <name evidence="2" type="ORF">HNQ38_002056</name>
</gene>
<evidence type="ECO:0000313" key="3">
    <source>
        <dbReference type="Proteomes" id="UP000539075"/>
    </source>
</evidence>
<accession>A0A7W8C280</accession>
<evidence type="ECO:0000313" key="2">
    <source>
        <dbReference type="EMBL" id="MBB5143956.1"/>
    </source>
</evidence>
<dbReference type="Pfam" id="PF24072">
    <property type="entry name" value="T7_gp14"/>
    <property type="match status" value="1"/>
</dbReference>
<protein>
    <submittedName>
        <fullName evidence="2">Uncharacterized protein</fullName>
    </submittedName>
</protein>